<dbReference type="AlphaFoldDB" id="D7FK44"/>
<protein>
    <submittedName>
        <fullName evidence="2">Uncharacterized protein</fullName>
    </submittedName>
</protein>
<dbReference type="Proteomes" id="UP000002630">
    <property type="component" value="Linkage Group LG22"/>
</dbReference>
<evidence type="ECO:0000313" key="3">
    <source>
        <dbReference type="Proteomes" id="UP000002630"/>
    </source>
</evidence>
<accession>D7FK44</accession>
<sequence>MTWFLSSPRFFCLSPLLDLVFAPLGNHLIGTLRLHSSCRHSVNSTRRGVRLRAKEDFGHARSPPRGGTNDEREQTLNQILTEMDGFRTALNFASADNLSHLPHVFCYITSHITSQI</sequence>
<feature type="region of interest" description="Disordered" evidence="1">
    <location>
        <begin position="53"/>
        <end position="72"/>
    </location>
</feature>
<name>D7FK44_ECTSI</name>
<evidence type="ECO:0000256" key="1">
    <source>
        <dbReference type="SAM" id="MobiDB-lite"/>
    </source>
</evidence>
<dbReference type="EMBL" id="FN649747">
    <property type="protein sequence ID" value="CBJ29254.1"/>
    <property type="molecule type" value="Genomic_DNA"/>
</dbReference>
<organism evidence="2 3">
    <name type="scientific">Ectocarpus siliculosus</name>
    <name type="common">Brown alga</name>
    <name type="synonym">Conferva siliculosa</name>
    <dbReference type="NCBI Taxonomy" id="2880"/>
    <lineage>
        <taxon>Eukaryota</taxon>
        <taxon>Sar</taxon>
        <taxon>Stramenopiles</taxon>
        <taxon>Ochrophyta</taxon>
        <taxon>PX clade</taxon>
        <taxon>Phaeophyceae</taxon>
        <taxon>Ectocarpales</taxon>
        <taxon>Ectocarpaceae</taxon>
        <taxon>Ectocarpus</taxon>
    </lineage>
</organism>
<dbReference type="EMBL" id="FN648001">
    <property type="protein sequence ID" value="CBJ29254.1"/>
    <property type="molecule type" value="Genomic_DNA"/>
</dbReference>
<evidence type="ECO:0000313" key="2">
    <source>
        <dbReference type="EMBL" id="CBJ29254.1"/>
    </source>
</evidence>
<reference evidence="2 3" key="1">
    <citation type="journal article" date="2010" name="Nature">
        <title>The Ectocarpus genome and the independent evolution of multicellularity in brown algae.</title>
        <authorList>
            <person name="Cock J.M."/>
            <person name="Sterck L."/>
            <person name="Rouze P."/>
            <person name="Scornet D."/>
            <person name="Allen A.E."/>
            <person name="Amoutzias G."/>
            <person name="Anthouard V."/>
            <person name="Artiguenave F."/>
            <person name="Aury J.M."/>
            <person name="Badger J.H."/>
            <person name="Beszteri B."/>
            <person name="Billiau K."/>
            <person name="Bonnet E."/>
            <person name="Bothwell J.H."/>
            <person name="Bowler C."/>
            <person name="Boyen C."/>
            <person name="Brownlee C."/>
            <person name="Carrano C.J."/>
            <person name="Charrier B."/>
            <person name="Cho G.Y."/>
            <person name="Coelho S.M."/>
            <person name="Collen J."/>
            <person name="Corre E."/>
            <person name="Da Silva C."/>
            <person name="Delage L."/>
            <person name="Delaroque N."/>
            <person name="Dittami S.M."/>
            <person name="Doulbeau S."/>
            <person name="Elias M."/>
            <person name="Farnham G."/>
            <person name="Gachon C.M."/>
            <person name="Gschloessl B."/>
            <person name="Heesch S."/>
            <person name="Jabbari K."/>
            <person name="Jubin C."/>
            <person name="Kawai H."/>
            <person name="Kimura K."/>
            <person name="Kloareg B."/>
            <person name="Kupper F.C."/>
            <person name="Lang D."/>
            <person name="Le Bail A."/>
            <person name="Leblanc C."/>
            <person name="Lerouge P."/>
            <person name="Lohr M."/>
            <person name="Lopez P.J."/>
            <person name="Martens C."/>
            <person name="Maumus F."/>
            <person name="Michel G."/>
            <person name="Miranda-Saavedra D."/>
            <person name="Morales J."/>
            <person name="Moreau H."/>
            <person name="Motomura T."/>
            <person name="Nagasato C."/>
            <person name="Napoli C.A."/>
            <person name="Nelson D.R."/>
            <person name="Nyvall-Collen P."/>
            <person name="Peters A.F."/>
            <person name="Pommier C."/>
            <person name="Potin P."/>
            <person name="Poulain J."/>
            <person name="Quesneville H."/>
            <person name="Read B."/>
            <person name="Rensing S.A."/>
            <person name="Ritter A."/>
            <person name="Rousvoal S."/>
            <person name="Samanta M."/>
            <person name="Samson G."/>
            <person name="Schroeder D.C."/>
            <person name="Segurens B."/>
            <person name="Strittmatter M."/>
            <person name="Tonon T."/>
            <person name="Tregear J.W."/>
            <person name="Valentin K."/>
            <person name="von Dassow P."/>
            <person name="Yamagishi T."/>
            <person name="Van de Peer Y."/>
            <person name="Wincker P."/>
        </authorList>
    </citation>
    <scope>NUCLEOTIDE SEQUENCE [LARGE SCALE GENOMIC DNA]</scope>
    <source>
        <strain evidence="3">Ec32 / CCAP1310/4</strain>
    </source>
</reference>
<dbReference type="InParanoid" id="D7FK44"/>
<keyword evidence="3" id="KW-1185">Reference proteome</keyword>
<proteinExistence type="predicted"/>
<gene>
    <name evidence="2" type="ORF">Esi_0140_0045</name>
</gene>